<comment type="caution">
    <text evidence="7">The sequence shown here is derived from an EMBL/GenBank/DDBJ whole genome shotgun (WGS) entry which is preliminary data.</text>
</comment>
<dbReference type="SUPFAM" id="SSF50022">
    <property type="entry name" value="ISP domain"/>
    <property type="match status" value="1"/>
</dbReference>
<dbReference type="Proteomes" id="UP001240236">
    <property type="component" value="Unassembled WGS sequence"/>
</dbReference>
<dbReference type="PROSITE" id="PS51296">
    <property type="entry name" value="RIESKE"/>
    <property type="match status" value="1"/>
</dbReference>
<dbReference type="FunFam" id="2.102.10.10:FF:000016">
    <property type="entry name" value="Nitrite reductase/ring-hydroxylating ferredoxin subunit"/>
    <property type="match status" value="1"/>
</dbReference>
<dbReference type="CDD" id="cd03467">
    <property type="entry name" value="Rieske"/>
    <property type="match status" value="1"/>
</dbReference>
<keyword evidence="4" id="KW-0411">Iron-sulfur</keyword>
<evidence type="ECO:0000313" key="8">
    <source>
        <dbReference type="Proteomes" id="UP001240236"/>
    </source>
</evidence>
<evidence type="ECO:0000256" key="5">
    <source>
        <dbReference type="SAM" id="MobiDB-lite"/>
    </source>
</evidence>
<evidence type="ECO:0000256" key="1">
    <source>
        <dbReference type="ARBA" id="ARBA00022714"/>
    </source>
</evidence>
<dbReference type="AlphaFoldDB" id="A0AAE4AXF1"/>
<dbReference type="PROSITE" id="PS51257">
    <property type="entry name" value="PROKAR_LIPOPROTEIN"/>
    <property type="match status" value="1"/>
</dbReference>
<keyword evidence="3" id="KW-0408">Iron</keyword>
<evidence type="ECO:0000313" key="7">
    <source>
        <dbReference type="EMBL" id="MDQ0365686.1"/>
    </source>
</evidence>
<dbReference type="InterPro" id="IPR036922">
    <property type="entry name" value="Rieske_2Fe-2S_sf"/>
</dbReference>
<dbReference type="Gene3D" id="2.102.10.10">
    <property type="entry name" value="Rieske [2Fe-2S] iron-sulphur domain"/>
    <property type="match status" value="1"/>
</dbReference>
<proteinExistence type="predicted"/>
<keyword evidence="1" id="KW-0001">2Fe-2S</keyword>
<accession>A0AAE4AXF1</accession>
<dbReference type="InterPro" id="IPR017941">
    <property type="entry name" value="Rieske_2Fe-2S"/>
</dbReference>
<keyword evidence="2" id="KW-0479">Metal-binding</keyword>
<name>A0AAE4AXF1_9ACTN</name>
<evidence type="ECO:0000256" key="4">
    <source>
        <dbReference type="ARBA" id="ARBA00023014"/>
    </source>
</evidence>
<feature type="compositionally biased region" description="Low complexity" evidence="5">
    <location>
        <begin position="37"/>
        <end position="66"/>
    </location>
</feature>
<gene>
    <name evidence="7" type="ORF">J2S42_002355</name>
</gene>
<evidence type="ECO:0000259" key="6">
    <source>
        <dbReference type="PROSITE" id="PS51296"/>
    </source>
</evidence>
<dbReference type="Pfam" id="PF00355">
    <property type="entry name" value="Rieske"/>
    <property type="match status" value="1"/>
</dbReference>
<dbReference type="GO" id="GO:0051537">
    <property type="term" value="F:2 iron, 2 sulfur cluster binding"/>
    <property type="evidence" value="ECO:0007669"/>
    <property type="project" value="UniProtKB-KW"/>
</dbReference>
<sequence>MKNEQVLEAGTASRRMLLVGAGSVGAVAALAACGTETDSPSTSSGAGTGPTTGAPSTTGAESSAPSAGGGDAAANAIAKTADVPVGSGVILAEQQVVVTQPAAGTFKCFSNICTHQGCPVSSVDGGSIVCKCHNSLFSIEDGSPTSGPARQPLEEKQITVDGESITLA</sequence>
<feature type="domain" description="Rieske" evidence="6">
    <location>
        <begin position="75"/>
        <end position="167"/>
    </location>
</feature>
<organism evidence="7 8">
    <name type="scientific">Catenuloplanes indicus</name>
    <dbReference type="NCBI Taxonomy" id="137267"/>
    <lineage>
        <taxon>Bacteria</taxon>
        <taxon>Bacillati</taxon>
        <taxon>Actinomycetota</taxon>
        <taxon>Actinomycetes</taxon>
        <taxon>Micromonosporales</taxon>
        <taxon>Micromonosporaceae</taxon>
        <taxon>Catenuloplanes</taxon>
    </lineage>
</organism>
<feature type="region of interest" description="Disordered" evidence="5">
    <location>
        <begin position="37"/>
        <end position="72"/>
    </location>
</feature>
<dbReference type="GO" id="GO:0004497">
    <property type="term" value="F:monooxygenase activity"/>
    <property type="evidence" value="ECO:0007669"/>
    <property type="project" value="UniProtKB-ARBA"/>
</dbReference>
<dbReference type="GO" id="GO:0046872">
    <property type="term" value="F:metal ion binding"/>
    <property type="evidence" value="ECO:0007669"/>
    <property type="project" value="UniProtKB-KW"/>
</dbReference>
<evidence type="ECO:0000256" key="2">
    <source>
        <dbReference type="ARBA" id="ARBA00022723"/>
    </source>
</evidence>
<dbReference type="RefSeq" id="WP_307238451.1">
    <property type="nucleotide sequence ID" value="NZ_JAUSUZ010000001.1"/>
</dbReference>
<protein>
    <submittedName>
        <fullName evidence="7">Nitrite reductase/ring-hydroxylating ferredoxin subunit</fullName>
    </submittedName>
</protein>
<reference evidence="7 8" key="1">
    <citation type="submission" date="2023-07" db="EMBL/GenBank/DDBJ databases">
        <title>Sequencing the genomes of 1000 actinobacteria strains.</title>
        <authorList>
            <person name="Klenk H.-P."/>
        </authorList>
    </citation>
    <scope>NUCLEOTIDE SEQUENCE [LARGE SCALE GENOMIC DNA]</scope>
    <source>
        <strain evidence="7 8">DSM 44709</strain>
    </source>
</reference>
<dbReference type="PROSITE" id="PS51318">
    <property type="entry name" value="TAT"/>
    <property type="match status" value="1"/>
</dbReference>
<dbReference type="EMBL" id="JAUSUZ010000001">
    <property type="protein sequence ID" value="MDQ0365686.1"/>
    <property type="molecule type" value="Genomic_DNA"/>
</dbReference>
<dbReference type="InterPro" id="IPR006311">
    <property type="entry name" value="TAT_signal"/>
</dbReference>
<keyword evidence="8" id="KW-1185">Reference proteome</keyword>
<evidence type="ECO:0000256" key="3">
    <source>
        <dbReference type="ARBA" id="ARBA00023004"/>
    </source>
</evidence>
<dbReference type="GO" id="GO:0016705">
    <property type="term" value="F:oxidoreductase activity, acting on paired donors, with incorporation or reduction of molecular oxygen"/>
    <property type="evidence" value="ECO:0007669"/>
    <property type="project" value="UniProtKB-ARBA"/>
</dbReference>